<keyword evidence="1" id="KW-0812">Transmembrane</keyword>
<protein>
    <submittedName>
        <fullName evidence="2">Uncharacterized protein</fullName>
    </submittedName>
</protein>
<evidence type="ECO:0000256" key="1">
    <source>
        <dbReference type="SAM" id="Phobius"/>
    </source>
</evidence>
<evidence type="ECO:0000313" key="2">
    <source>
        <dbReference type="EMBL" id="RZG64921.1"/>
    </source>
</evidence>
<reference evidence="2 3" key="1">
    <citation type="submission" date="2019-02" db="EMBL/GenBank/DDBJ databases">
        <title>The Batch Genome Submission of Acinetobacter spp. strains.</title>
        <authorList>
            <person name="Qin J."/>
            <person name="Hu Y."/>
            <person name="Ye H."/>
            <person name="Wei L."/>
            <person name="Feng Y."/>
            <person name="Zong Z."/>
        </authorList>
    </citation>
    <scope>NUCLEOTIDE SEQUENCE [LARGE SCALE GENOMIC DNA]</scope>
    <source>
        <strain evidence="2 3">WCHABo060081</strain>
    </source>
</reference>
<proteinExistence type="predicted"/>
<organism evidence="2 3">
    <name type="scientific">Acinetobacter bouvetii</name>
    <dbReference type="NCBI Taxonomy" id="202951"/>
    <lineage>
        <taxon>Bacteria</taxon>
        <taxon>Pseudomonadati</taxon>
        <taxon>Pseudomonadota</taxon>
        <taxon>Gammaproteobacteria</taxon>
        <taxon>Moraxellales</taxon>
        <taxon>Moraxellaceae</taxon>
        <taxon>Acinetobacter</taxon>
    </lineage>
</organism>
<feature type="transmembrane region" description="Helical" evidence="1">
    <location>
        <begin position="9"/>
        <end position="27"/>
    </location>
</feature>
<evidence type="ECO:0000313" key="3">
    <source>
        <dbReference type="Proteomes" id="UP000293483"/>
    </source>
</evidence>
<feature type="transmembrane region" description="Helical" evidence="1">
    <location>
        <begin position="47"/>
        <end position="65"/>
    </location>
</feature>
<accession>A0A4Q7ARW0</accession>
<sequence length="138" mass="16151">MMAKLTFKPVYLFNLFWLTGLLHISYYGSKPYPHYIFDQMMTPDAQAVFITCGIFSIYFIAGNILRLTPLWQTPRYWPYIFLSAILVFQAFIAFIGAMHAPPYWGALIINCMFMLLAHFVFYPLYAISKKYTQKKNTA</sequence>
<feature type="transmembrane region" description="Helical" evidence="1">
    <location>
        <begin position="103"/>
        <end position="125"/>
    </location>
</feature>
<keyword evidence="1" id="KW-1133">Transmembrane helix</keyword>
<comment type="caution">
    <text evidence="2">The sequence shown here is derived from an EMBL/GenBank/DDBJ whole genome shotgun (WGS) entry which is preliminary data.</text>
</comment>
<dbReference type="RefSeq" id="WP_130147723.1">
    <property type="nucleotide sequence ID" value="NZ_SGSU01000019.1"/>
</dbReference>
<dbReference type="AlphaFoldDB" id="A0A4Q7ARW0"/>
<dbReference type="EMBL" id="SGSU01000019">
    <property type="protein sequence ID" value="RZG64921.1"/>
    <property type="molecule type" value="Genomic_DNA"/>
</dbReference>
<dbReference type="Proteomes" id="UP000293483">
    <property type="component" value="Unassembled WGS sequence"/>
</dbReference>
<name>A0A4Q7ARW0_9GAMM</name>
<feature type="transmembrane region" description="Helical" evidence="1">
    <location>
        <begin position="77"/>
        <end position="97"/>
    </location>
</feature>
<keyword evidence="1" id="KW-0472">Membrane</keyword>
<gene>
    <name evidence="2" type="ORF">EXE25_15225</name>
</gene>